<keyword evidence="2" id="KW-1133">Transmembrane helix</keyword>
<reference evidence="3" key="2">
    <citation type="submission" date="2023-06" db="EMBL/GenBank/DDBJ databases">
        <authorList>
            <person name="Ma L."/>
            <person name="Liu K.-W."/>
            <person name="Li Z."/>
            <person name="Hsiao Y.-Y."/>
            <person name="Qi Y."/>
            <person name="Fu T."/>
            <person name="Tang G."/>
            <person name="Zhang D."/>
            <person name="Sun W.-H."/>
            <person name="Liu D.-K."/>
            <person name="Li Y."/>
            <person name="Chen G.-Z."/>
            <person name="Liu X.-D."/>
            <person name="Liao X.-Y."/>
            <person name="Jiang Y.-T."/>
            <person name="Yu X."/>
            <person name="Hao Y."/>
            <person name="Huang J."/>
            <person name="Zhao X.-W."/>
            <person name="Ke S."/>
            <person name="Chen Y.-Y."/>
            <person name="Wu W.-L."/>
            <person name="Hsu J.-L."/>
            <person name="Lin Y.-F."/>
            <person name="Huang M.-D."/>
            <person name="Li C.-Y."/>
            <person name="Huang L."/>
            <person name="Wang Z.-W."/>
            <person name="Zhao X."/>
            <person name="Zhong W.-Y."/>
            <person name="Peng D.-H."/>
            <person name="Ahmad S."/>
            <person name="Lan S."/>
            <person name="Zhang J.-S."/>
            <person name="Tsai W.-C."/>
            <person name="Van De Peer Y."/>
            <person name="Liu Z.-J."/>
        </authorList>
    </citation>
    <scope>NUCLEOTIDE SEQUENCE</scope>
    <source>
        <strain evidence="3">SCP</strain>
        <tissue evidence="3">Leaves</tissue>
    </source>
</reference>
<protein>
    <submittedName>
        <fullName evidence="3">Uncharacterized protein</fullName>
    </submittedName>
</protein>
<organism evidence="3 4">
    <name type="scientific">Acorus gramineus</name>
    <name type="common">Dwarf sweet flag</name>
    <dbReference type="NCBI Taxonomy" id="55184"/>
    <lineage>
        <taxon>Eukaryota</taxon>
        <taxon>Viridiplantae</taxon>
        <taxon>Streptophyta</taxon>
        <taxon>Embryophyta</taxon>
        <taxon>Tracheophyta</taxon>
        <taxon>Spermatophyta</taxon>
        <taxon>Magnoliopsida</taxon>
        <taxon>Liliopsida</taxon>
        <taxon>Acoraceae</taxon>
        <taxon>Acorus</taxon>
    </lineage>
</organism>
<reference evidence="3" key="1">
    <citation type="journal article" date="2023" name="Nat. Commun.">
        <title>Diploid and tetraploid genomes of Acorus and the evolution of monocots.</title>
        <authorList>
            <person name="Ma L."/>
            <person name="Liu K.W."/>
            <person name="Li Z."/>
            <person name="Hsiao Y.Y."/>
            <person name="Qi Y."/>
            <person name="Fu T."/>
            <person name="Tang G.D."/>
            <person name="Zhang D."/>
            <person name="Sun W.H."/>
            <person name="Liu D.K."/>
            <person name="Li Y."/>
            <person name="Chen G.Z."/>
            <person name="Liu X.D."/>
            <person name="Liao X.Y."/>
            <person name="Jiang Y.T."/>
            <person name="Yu X."/>
            <person name="Hao Y."/>
            <person name="Huang J."/>
            <person name="Zhao X.W."/>
            <person name="Ke S."/>
            <person name="Chen Y.Y."/>
            <person name="Wu W.L."/>
            <person name="Hsu J.L."/>
            <person name="Lin Y.F."/>
            <person name="Huang M.D."/>
            <person name="Li C.Y."/>
            <person name="Huang L."/>
            <person name="Wang Z.W."/>
            <person name="Zhao X."/>
            <person name="Zhong W.Y."/>
            <person name="Peng D.H."/>
            <person name="Ahmad S."/>
            <person name="Lan S."/>
            <person name="Zhang J.S."/>
            <person name="Tsai W.C."/>
            <person name="Van de Peer Y."/>
            <person name="Liu Z.J."/>
        </authorList>
    </citation>
    <scope>NUCLEOTIDE SEQUENCE</scope>
    <source>
        <strain evidence="3">SCP</strain>
    </source>
</reference>
<evidence type="ECO:0000313" key="4">
    <source>
        <dbReference type="Proteomes" id="UP001179952"/>
    </source>
</evidence>
<evidence type="ECO:0000256" key="1">
    <source>
        <dbReference type="SAM" id="MobiDB-lite"/>
    </source>
</evidence>
<evidence type="ECO:0000256" key="2">
    <source>
        <dbReference type="SAM" id="Phobius"/>
    </source>
</evidence>
<evidence type="ECO:0000313" key="3">
    <source>
        <dbReference type="EMBL" id="KAK1259061.1"/>
    </source>
</evidence>
<accession>A0AAV9A4L9</accession>
<comment type="caution">
    <text evidence="3">The sequence shown here is derived from an EMBL/GenBank/DDBJ whole genome shotgun (WGS) entry which is preliminary data.</text>
</comment>
<dbReference type="PANTHER" id="PTHR33429:SF19">
    <property type="entry name" value="FISSION REGULATOR-LIKE PROTEIN"/>
    <property type="match status" value="1"/>
</dbReference>
<dbReference type="EMBL" id="JAUJYN010000012">
    <property type="protein sequence ID" value="KAK1259061.1"/>
    <property type="molecule type" value="Genomic_DNA"/>
</dbReference>
<gene>
    <name evidence="3" type="ORF">QJS04_geneDACA010258</name>
</gene>
<keyword evidence="2" id="KW-0472">Membrane</keyword>
<dbReference type="PANTHER" id="PTHR33429">
    <property type="entry name" value="OS02G0708000 PROTEIN-RELATED"/>
    <property type="match status" value="1"/>
</dbReference>
<dbReference type="Proteomes" id="UP001179952">
    <property type="component" value="Unassembled WGS sequence"/>
</dbReference>
<keyword evidence="4" id="KW-1185">Reference proteome</keyword>
<sequence length="111" mass="11514">MPPFMPVMLSKLMEGEPPSQPAAPPDSHSTWRSIETLMVVVAAITILGALAGMLARACGGRRMVDSGGYDDAEGWVERACKSCIDGGVAAAEPPQMEVKGTAADGVGEVKK</sequence>
<feature type="region of interest" description="Disordered" evidence="1">
    <location>
        <begin position="9"/>
        <end position="29"/>
    </location>
</feature>
<name>A0AAV9A4L9_ACOGR</name>
<proteinExistence type="predicted"/>
<feature type="transmembrane region" description="Helical" evidence="2">
    <location>
        <begin position="36"/>
        <end position="55"/>
    </location>
</feature>
<keyword evidence="2" id="KW-0812">Transmembrane</keyword>
<dbReference type="AlphaFoldDB" id="A0AAV9A4L9"/>